<protein>
    <submittedName>
        <fullName evidence="1">Uncharacterized protein</fullName>
    </submittedName>
</protein>
<dbReference type="KEGG" id="slp:Slip_1794"/>
<evidence type="ECO:0000313" key="2">
    <source>
        <dbReference type="Proteomes" id="UP000000378"/>
    </source>
</evidence>
<sequence>MKRSGGANVALLLSGFLKHCQYQDLVRRIGDPVKDKVCFGPGLILCKLPVLGLGRYVVWAEENCAGYSMLLPRNSVWKRGLHVE</sequence>
<gene>
    <name evidence="1" type="ordered locus">Slip_1794</name>
</gene>
<reference evidence="1 2" key="2">
    <citation type="journal article" date="2010" name="Stand. Genomic Sci.">
        <title>Complete genome sequence of Syntrophothermus lipocalidus type strain (TGB-C1).</title>
        <authorList>
            <person name="Djao O.D."/>
            <person name="Zhang X."/>
            <person name="Lucas S."/>
            <person name="Lapidus A."/>
            <person name="Del Rio T.G."/>
            <person name="Nolan M."/>
            <person name="Tice H."/>
            <person name="Cheng J.F."/>
            <person name="Han C."/>
            <person name="Tapia R."/>
            <person name="Goodwin L."/>
            <person name="Pitluck S."/>
            <person name="Liolios K."/>
            <person name="Ivanova N."/>
            <person name="Mavromatis K."/>
            <person name="Mikhailova N."/>
            <person name="Ovchinnikova G."/>
            <person name="Pati A."/>
            <person name="Brambilla E."/>
            <person name="Chen A."/>
            <person name="Palaniappan K."/>
            <person name="Land M."/>
            <person name="Hauser L."/>
            <person name="Chang Y.J."/>
            <person name="Jeffries C.D."/>
            <person name="Rohde M."/>
            <person name="Sikorski J."/>
            <person name="Spring S."/>
            <person name="Goker M."/>
            <person name="Detter J.C."/>
            <person name="Woyke T."/>
            <person name="Bristow J."/>
            <person name="Eisen J.A."/>
            <person name="Markowitz V."/>
            <person name="Hugenholtz P."/>
            <person name="Kyrpides N.C."/>
            <person name="Klenk H.P."/>
        </authorList>
    </citation>
    <scope>NUCLEOTIDE SEQUENCE [LARGE SCALE GENOMIC DNA]</scope>
    <source>
        <strain evidence="2">DSM 12680 / TGB-C1</strain>
    </source>
</reference>
<name>D7CPB4_SYNLT</name>
<dbReference type="AlphaFoldDB" id="D7CPB4"/>
<evidence type="ECO:0000313" key="1">
    <source>
        <dbReference type="EMBL" id="ADI02549.1"/>
    </source>
</evidence>
<keyword evidence="2" id="KW-1185">Reference proteome</keyword>
<dbReference type="Proteomes" id="UP000000378">
    <property type="component" value="Chromosome"/>
</dbReference>
<accession>D7CPB4</accession>
<proteinExistence type="predicted"/>
<dbReference type="EMBL" id="CP002048">
    <property type="protein sequence ID" value="ADI02549.1"/>
    <property type="molecule type" value="Genomic_DNA"/>
</dbReference>
<reference evidence="2" key="1">
    <citation type="journal article" date="2010" name="Stand. Genomic Sci.">
        <title>Complete genome sequence of Syntrophothermus lipocalidus type strain (TGB-C1T).</title>
        <authorList>
            <consortium name="US DOE Joint Genome Institute (JGI-PGF)"/>
            <person name="Djao O."/>
            <person name="Zhang X."/>
            <person name="Lucas S."/>
            <person name="Lapidus A."/>
            <person name="Glavina Del Rio T."/>
            <person name="Nolan M."/>
            <person name="Tice H."/>
            <person name="Cheng J."/>
            <person name="Han C."/>
            <person name="Tapia R."/>
            <person name="Goodwin L."/>
            <person name="Pitluck S."/>
            <person name="Liolios K."/>
            <person name="Ivanova N."/>
            <person name="Mavromatis K."/>
            <person name="Mikhailova N."/>
            <person name="Ovchinnikova G."/>
            <person name="Pati A."/>
            <person name="Brambilla E."/>
            <person name="Chen A."/>
            <person name="Palaniappan K."/>
            <person name="Land M."/>
            <person name="Hauser L."/>
            <person name="Chang Y."/>
            <person name="Jeffries C."/>
            <person name="Rohde M."/>
            <person name="Sikorski J."/>
            <person name="Spring S."/>
            <person name="Goker M."/>
            <person name="Detter J."/>
            <person name="Woyke T."/>
            <person name="Bristow J."/>
            <person name="Eisen J."/>
            <person name="Markowitz V."/>
            <person name="Hugenholtz P."/>
            <person name="Kyrpides N."/>
            <person name="Klenk H."/>
        </authorList>
    </citation>
    <scope>NUCLEOTIDE SEQUENCE [LARGE SCALE GENOMIC DNA]</scope>
    <source>
        <strain evidence="2">DSM 12680 / TGB-C1</strain>
    </source>
</reference>
<dbReference type="HOGENOM" id="CLU_2526349_0_0_9"/>
<organism evidence="1 2">
    <name type="scientific">Syntrophothermus lipocalidus (strain DSM 12680 / TGB-C1)</name>
    <dbReference type="NCBI Taxonomy" id="643648"/>
    <lineage>
        <taxon>Bacteria</taxon>
        <taxon>Bacillati</taxon>
        <taxon>Bacillota</taxon>
        <taxon>Clostridia</taxon>
        <taxon>Eubacteriales</taxon>
        <taxon>Syntrophomonadaceae</taxon>
        <taxon>Syntrophothermus</taxon>
    </lineage>
</organism>
<dbReference type="RefSeq" id="WP_013175951.1">
    <property type="nucleotide sequence ID" value="NC_014220.1"/>
</dbReference>